<proteinExistence type="predicted"/>
<feature type="region of interest" description="Disordered" evidence="2">
    <location>
        <begin position="1"/>
        <end position="70"/>
    </location>
</feature>
<dbReference type="PANTHER" id="PTHR22947">
    <property type="entry name" value="MAJOR SPERM PROTEIN"/>
    <property type="match status" value="1"/>
</dbReference>
<evidence type="ECO:0000313" key="5">
    <source>
        <dbReference type="WBParaSite" id="L893_g12792.t1"/>
    </source>
</evidence>
<organism evidence="4 5">
    <name type="scientific">Steinernema glaseri</name>
    <dbReference type="NCBI Taxonomy" id="37863"/>
    <lineage>
        <taxon>Eukaryota</taxon>
        <taxon>Metazoa</taxon>
        <taxon>Ecdysozoa</taxon>
        <taxon>Nematoda</taxon>
        <taxon>Chromadorea</taxon>
        <taxon>Rhabditida</taxon>
        <taxon>Tylenchina</taxon>
        <taxon>Panagrolaimomorpha</taxon>
        <taxon>Strongyloidoidea</taxon>
        <taxon>Steinernematidae</taxon>
        <taxon>Steinernema</taxon>
    </lineage>
</organism>
<dbReference type="PROSITE" id="PS50202">
    <property type="entry name" value="MSP"/>
    <property type="match status" value="1"/>
</dbReference>
<dbReference type="AlphaFoldDB" id="A0A1I7Y580"/>
<dbReference type="InterPro" id="IPR013783">
    <property type="entry name" value="Ig-like_fold"/>
</dbReference>
<keyword evidence="1" id="KW-0206">Cytoskeleton</keyword>
<accession>A0A1I7Y580</accession>
<feature type="compositionally biased region" description="Basic and acidic residues" evidence="2">
    <location>
        <begin position="1"/>
        <end position="59"/>
    </location>
</feature>
<evidence type="ECO:0000256" key="1">
    <source>
        <dbReference type="RuleBase" id="RU003425"/>
    </source>
</evidence>
<dbReference type="InterPro" id="IPR000535">
    <property type="entry name" value="MSP_dom"/>
</dbReference>
<feature type="domain" description="MSP" evidence="3">
    <location>
        <begin position="59"/>
        <end position="125"/>
    </location>
</feature>
<keyword evidence="1" id="KW-0963">Cytoplasm</keyword>
<reference evidence="5" key="1">
    <citation type="submission" date="2016-11" db="UniProtKB">
        <authorList>
            <consortium name="WormBaseParasite"/>
        </authorList>
    </citation>
    <scope>IDENTIFICATION</scope>
</reference>
<dbReference type="InterPro" id="IPR008962">
    <property type="entry name" value="PapD-like_sf"/>
</dbReference>
<dbReference type="WBParaSite" id="L893_g12792.t1">
    <property type="protein sequence ID" value="L893_g12792.t1"/>
    <property type="gene ID" value="L893_g12792"/>
</dbReference>
<sequence>MSPKKKDDEKKEEEDKKKEELQEDEKKEEKEDERKEENKEEEKNDSNKDKVKSPAKSRDVAVAPNALSFPEKGSLKQLIIMNTTDQRLAVKVKCSDNQLYRVAPVFGFCPQKGTLKVDVLRREGP</sequence>
<dbReference type="SUPFAM" id="SSF49354">
    <property type="entry name" value="PapD-like"/>
    <property type="match status" value="1"/>
</dbReference>
<dbReference type="Gene3D" id="2.60.40.10">
    <property type="entry name" value="Immunoglobulins"/>
    <property type="match status" value="1"/>
</dbReference>
<dbReference type="PANTHER" id="PTHR22947:SF39">
    <property type="entry name" value="MSP DOMAIN-CONTAINING PROTEIN"/>
    <property type="match status" value="1"/>
</dbReference>
<evidence type="ECO:0000259" key="3">
    <source>
        <dbReference type="PROSITE" id="PS50202"/>
    </source>
</evidence>
<dbReference type="InterPro" id="IPR051774">
    <property type="entry name" value="Sperm-specific_class_P"/>
</dbReference>
<evidence type="ECO:0000256" key="2">
    <source>
        <dbReference type="SAM" id="MobiDB-lite"/>
    </source>
</evidence>
<keyword evidence="4" id="KW-1185">Reference proteome</keyword>
<protein>
    <recommendedName>
        <fullName evidence="1">Major sperm protein</fullName>
    </recommendedName>
</protein>
<name>A0A1I7Y580_9BILA</name>
<comment type="function">
    <text evidence="1">Central component in molecular interactions underlying sperm crawling. Forms an extensive filament system that extends from sperm villipoda, along the leading edge of the pseudopod.</text>
</comment>
<dbReference type="Proteomes" id="UP000095287">
    <property type="component" value="Unplaced"/>
</dbReference>
<evidence type="ECO:0000313" key="4">
    <source>
        <dbReference type="Proteomes" id="UP000095287"/>
    </source>
</evidence>
<dbReference type="Pfam" id="PF00635">
    <property type="entry name" value="Motile_Sperm"/>
    <property type="match status" value="1"/>
</dbReference>